<organism evidence="1 2">
    <name type="scientific">Trichinella britovi</name>
    <name type="common">Parasitic roundworm</name>
    <dbReference type="NCBI Taxonomy" id="45882"/>
    <lineage>
        <taxon>Eukaryota</taxon>
        <taxon>Metazoa</taxon>
        <taxon>Ecdysozoa</taxon>
        <taxon>Nematoda</taxon>
        <taxon>Enoplea</taxon>
        <taxon>Dorylaimia</taxon>
        <taxon>Trichinellida</taxon>
        <taxon>Trichinellidae</taxon>
        <taxon>Trichinella</taxon>
    </lineage>
</organism>
<sequence>MAFNLVDGNGCERKNLPQKKADPADNKTDRRTACVWSNHPEGSNLAAAGQGYCTKRVTILCCENATSSDRLQLLLVRESKRPRAMIVGMQKLPMVVFSPPNASSLVQPMDHKLLFKLSREEVEQWLANDDISLFEPLSDDEIFETMEKDENEDAQYV</sequence>
<dbReference type="EMBL" id="JYDI01000332">
    <property type="protein sequence ID" value="KRY45742.1"/>
    <property type="molecule type" value="Genomic_DNA"/>
</dbReference>
<reference evidence="1 2" key="1">
    <citation type="submission" date="2015-01" db="EMBL/GenBank/DDBJ databases">
        <title>Evolution of Trichinella species and genotypes.</title>
        <authorList>
            <person name="Korhonen P.K."/>
            <person name="Edoardo P."/>
            <person name="Giuseppe L.R."/>
            <person name="Gasser R.B."/>
        </authorList>
    </citation>
    <scope>NUCLEOTIDE SEQUENCE [LARGE SCALE GENOMIC DNA]</scope>
    <source>
        <strain evidence="1">ISS120</strain>
    </source>
</reference>
<gene>
    <name evidence="1" type="ORF">T03_5778</name>
</gene>
<evidence type="ECO:0000313" key="1">
    <source>
        <dbReference type="EMBL" id="KRY45742.1"/>
    </source>
</evidence>
<name>A0A0V1C9Q6_TRIBR</name>
<dbReference type="Proteomes" id="UP000054653">
    <property type="component" value="Unassembled WGS sequence"/>
</dbReference>
<dbReference type="AlphaFoldDB" id="A0A0V1C9Q6"/>
<comment type="caution">
    <text evidence="1">The sequence shown here is derived from an EMBL/GenBank/DDBJ whole genome shotgun (WGS) entry which is preliminary data.</text>
</comment>
<accession>A0A0V1C9Q6</accession>
<keyword evidence="2" id="KW-1185">Reference proteome</keyword>
<proteinExistence type="predicted"/>
<protein>
    <submittedName>
        <fullName evidence="1">Uncharacterized protein</fullName>
    </submittedName>
</protein>
<evidence type="ECO:0000313" key="2">
    <source>
        <dbReference type="Proteomes" id="UP000054653"/>
    </source>
</evidence>